<reference evidence="3 4" key="1">
    <citation type="submission" date="2018-05" db="EMBL/GenBank/DDBJ databases">
        <title>Genomic Encyclopedia of Type Strains, Phase I: the one thousand microbial genomes (KMG-I) project.</title>
        <authorList>
            <person name="Kyrpides N."/>
        </authorList>
    </citation>
    <scope>NUCLEOTIDE SEQUENCE [LARGE SCALE GENOMIC DNA]</scope>
    <source>
        <strain evidence="3 4">DSM 15611</strain>
    </source>
</reference>
<name>A0A318I8E9_9BACT</name>
<dbReference type="OrthoDB" id="9810444at2"/>
<sequence>MATQQQIDFAREIYQAAKKATDIAPEFVTAQAILESGWGKNRVGQFNLFGITCGSAWKGRTVLVLTHEYFNTPNRQFAAPERIVSVAKCKTGNRWYYTVYRLFKDFDSLEECLEEHTRLLQKPGYADAWPYRKNAIEFTRRICDGHGSQYATAPGYFAQMVGLIKMVNRICG</sequence>
<evidence type="ECO:0000313" key="3">
    <source>
        <dbReference type="EMBL" id="PXX21261.1"/>
    </source>
</evidence>
<evidence type="ECO:0000313" key="4">
    <source>
        <dbReference type="Proteomes" id="UP000248314"/>
    </source>
</evidence>
<dbReference type="STRING" id="1122991.GCA_000613445_01531"/>
<dbReference type="AlphaFoldDB" id="A0A318I8E9"/>
<evidence type="ECO:0000259" key="2">
    <source>
        <dbReference type="Pfam" id="PF01832"/>
    </source>
</evidence>
<dbReference type="RefSeq" id="WP_025816182.1">
    <property type="nucleotide sequence ID" value="NZ_BAIZ01000021.1"/>
</dbReference>
<evidence type="ECO:0000256" key="1">
    <source>
        <dbReference type="ARBA" id="ARBA00022801"/>
    </source>
</evidence>
<dbReference type="Proteomes" id="UP000248314">
    <property type="component" value="Unassembled WGS sequence"/>
</dbReference>
<feature type="domain" description="Mannosyl-glycoprotein endo-beta-N-acetylglucosamidase-like" evidence="2">
    <location>
        <begin position="12"/>
        <end position="168"/>
    </location>
</feature>
<gene>
    <name evidence="3" type="ORF">EJ73_01785</name>
</gene>
<organism evidence="3 4">
    <name type="scientific">Hoylesella shahii DSM 15611 = JCM 12083</name>
    <dbReference type="NCBI Taxonomy" id="1122991"/>
    <lineage>
        <taxon>Bacteria</taxon>
        <taxon>Pseudomonadati</taxon>
        <taxon>Bacteroidota</taxon>
        <taxon>Bacteroidia</taxon>
        <taxon>Bacteroidales</taxon>
        <taxon>Prevotellaceae</taxon>
        <taxon>Hoylesella</taxon>
    </lineage>
</organism>
<dbReference type="PANTHER" id="PTHR33308">
    <property type="entry name" value="PEPTIDOGLYCAN HYDROLASE FLGJ"/>
    <property type="match status" value="1"/>
</dbReference>
<dbReference type="PANTHER" id="PTHR33308:SF9">
    <property type="entry name" value="PEPTIDOGLYCAN HYDROLASE FLGJ"/>
    <property type="match status" value="1"/>
</dbReference>
<dbReference type="InterPro" id="IPR051056">
    <property type="entry name" value="Glycosyl_Hydrolase_73"/>
</dbReference>
<dbReference type="Pfam" id="PF01832">
    <property type="entry name" value="Glucosaminidase"/>
    <property type="match status" value="1"/>
</dbReference>
<dbReference type="GO" id="GO:0004040">
    <property type="term" value="F:amidase activity"/>
    <property type="evidence" value="ECO:0007669"/>
    <property type="project" value="InterPro"/>
</dbReference>
<comment type="caution">
    <text evidence="3">The sequence shown here is derived from an EMBL/GenBank/DDBJ whole genome shotgun (WGS) entry which is preliminary data.</text>
</comment>
<keyword evidence="4" id="KW-1185">Reference proteome</keyword>
<dbReference type="EMBL" id="QJJX01000021">
    <property type="protein sequence ID" value="PXX21261.1"/>
    <property type="molecule type" value="Genomic_DNA"/>
</dbReference>
<dbReference type="InterPro" id="IPR002901">
    <property type="entry name" value="MGlyc_endo_b_GlcNAc-like_dom"/>
</dbReference>
<keyword evidence="1 3" id="KW-0378">Hydrolase</keyword>
<proteinExistence type="predicted"/>
<accession>A0A318I8E9</accession>
<protein>
    <submittedName>
        <fullName evidence="3">Flagellum-specific peptidoglycan hydrolase FlgJ</fullName>
    </submittedName>
</protein>
<dbReference type="Gene3D" id="1.10.530.10">
    <property type="match status" value="1"/>
</dbReference>